<keyword evidence="3 6" id="KW-0547">Nucleotide-binding</keyword>
<evidence type="ECO:0000256" key="4">
    <source>
        <dbReference type="ARBA" id="ARBA00022777"/>
    </source>
</evidence>
<feature type="compositionally biased region" description="Low complexity" evidence="7">
    <location>
        <begin position="344"/>
        <end position="376"/>
    </location>
</feature>
<keyword evidence="4 9" id="KW-0418">Kinase</keyword>
<proteinExistence type="predicted"/>
<evidence type="ECO:0000256" key="5">
    <source>
        <dbReference type="ARBA" id="ARBA00022840"/>
    </source>
</evidence>
<accession>A0A0S4J6A0</accession>
<feature type="compositionally biased region" description="Low complexity" evidence="7">
    <location>
        <begin position="325"/>
        <end position="336"/>
    </location>
</feature>
<dbReference type="Proteomes" id="UP000051952">
    <property type="component" value="Unassembled WGS sequence"/>
</dbReference>
<feature type="non-terminal residue" evidence="9">
    <location>
        <position position="713"/>
    </location>
</feature>
<dbReference type="InterPro" id="IPR017441">
    <property type="entry name" value="Protein_kinase_ATP_BS"/>
</dbReference>
<feature type="compositionally biased region" description="Low complexity" evidence="7">
    <location>
        <begin position="223"/>
        <end position="253"/>
    </location>
</feature>
<dbReference type="OMA" id="DFRCDAW"/>
<evidence type="ECO:0000256" key="2">
    <source>
        <dbReference type="ARBA" id="ARBA00022679"/>
    </source>
</evidence>
<dbReference type="InterPro" id="IPR011009">
    <property type="entry name" value="Kinase-like_dom_sf"/>
</dbReference>
<dbReference type="EMBL" id="CYKH01001144">
    <property type="protein sequence ID" value="CUG85102.1"/>
    <property type="molecule type" value="Genomic_DNA"/>
</dbReference>
<protein>
    <submittedName>
        <fullName evidence="9">Protein kinase, putative</fullName>
    </submittedName>
</protein>
<evidence type="ECO:0000313" key="9">
    <source>
        <dbReference type="EMBL" id="CUG85102.1"/>
    </source>
</evidence>
<dbReference type="OrthoDB" id="266718at2759"/>
<feature type="compositionally biased region" description="Polar residues" evidence="7">
    <location>
        <begin position="105"/>
        <end position="116"/>
    </location>
</feature>
<dbReference type="PROSITE" id="PS00108">
    <property type="entry name" value="PROTEIN_KINASE_ST"/>
    <property type="match status" value="1"/>
</dbReference>
<feature type="region of interest" description="Disordered" evidence="7">
    <location>
        <begin position="67"/>
        <end position="409"/>
    </location>
</feature>
<feature type="region of interest" description="Disordered" evidence="7">
    <location>
        <begin position="1"/>
        <end position="53"/>
    </location>
</feature>
<feature type="compositionally biased region" description="Acidic residues" evidence="7">
    <location>
        <begin position="93"/>
        <end position="102"/>
    </location>
</feature>
<feature type="compositionally biased region" description="Low complexity" evidence="7">
    <location>
        <begin position="1"/>
        <end position="11"/>
    </location>
</feature>
<dbReference type="InterPro" id="IPR000719">
    <property type="entry name" value="Prot_kinase_dom"/>
</dbReference>
<feature type="compositionally biased region" description="Low complexity" evidence="7">
    <location>
        <begin position="305"/>
        <end position="317"/>
    </location>
</feature>
<dbReference type="VEuPathDB" id="TriTrypDB:BSAL_89285"/>
<evidence type="ECO:0000259" key="8">
    <source>
        <dbReference type="PROSITE" id="PS50011"/>
    </source>
</evidence>
<dbReference type="Pfam" id="PF00069">
    <property type="entry name" value="Pkinase"/>
    <property type="match status" value="1"/>
</dbReference>
<dbReference type="GO" id="GO:0004674">
    <property type="term" value="F:protein serine/threonine kinase activity"/>
    <property type="evidence" value="ECO:0007669"/>
    <property type="project" value="UniProtKB-KW"/>
</dbReference>
<dbReference type="Gene3D" id="3.30.200.20">
    <property type="entry name" value="Phosphorylase Kinase, domain 1"/>
    <property type="match status" value="1"/>
</dbReference>
<feature type="compositionally biased region" description="Basic and acidic residues" evidence="7">
    <location>
        <begin position="82"/>
        <end position="92"/>
    </location>
</feature>
<dbReference type="CDD" id="cd06606">
    <property type="entry name" value="STKc_MAPKKK"/>
    <property type="match status" value="1"/>
</dbReference>
<dbReference type="AlphaFoldDB" id="A0A0S4J6A0"/>
<gene>
    <name evidence="9" type="ORF">BSAL_89285</name>
</gene>
<feature type="compositionally biased region" description="Gly residues" evidence="7">
    <location>
        <begin position="161"/>
        <end position="177"/>
    </location>
</feature>
<keyword evidence="2" id="KW-0808">Transferase</keyword>
<dbReference type="SUPFAM" id="SSF56112">
    <property type="entry name" value="Protein kinase-like (PK-like)"/>
    <property type="match status" value="1"/>
</dbReference>
<dbReference type="PROSITE" id="PS00107">
    <property type="entry name" value="PROTEIN_KINASE_ATP"/>
    <property type="match status" value="1"/>
</dbReference>
<sequence>MRSSDASVESGSSGGILHKSQTSSKKGGHQHHHHHVSAESSGRPNTTPITSIRVVSSRGAIGLSASGLGQLVPLGGATATSHDNHSGDFLHEDLDDEDDVMLDDSVNSAASSSPKTAENDNGRIQPHNHSTAQHQQQQQRHRQHSESYDHDQFDEDEATPRGGGGGIVSARGGGGGNSFSSHPSGGATPRAKQINNNNNNNQQQQQSSNTNNRNGAAPSSRKTSTTSNSNNNGGTGGVASSSSAAVVATAGSSHSKPNSKGGKTANAAVGGGTAQHRTTSSNARRPVTAPDPGSPEPTVKKPPTILQQHQQIQQDIVAQKKKEAAAAGPIKPAAGNASGGGGAAAPPRVVAKPTTTTTSTSSATNNNNKGNSTPAPVVAVNGKRTQAPPSGPTATSSSSGAGEQPQQQLRVKVSHKAVIGKGSFGVVYQAMNLDTNHIIACKEICLVNKGANAHSSADQVKQIKQELAMLKQLDHPNIVKCLGEDCDDKFLRIYMEYVTGGSIDKFLRIYMEYVTGGSISSILKMFGSLQEKQAAIFTHQMLEGLLYLHAKNICHRDLKGDNLLIDTRGVLKLADFGTAKELASQATSTVAGTAYFMAPEVIQGVGHGVEADVWSVGCCVIEMITGKPPFFHLKNQYAIMMHVAENSKSLDDVFPAGVSPECTSFLKRCLIRNPHDRATVKELLKSRWIQNPPEPPSSSSVPSGRVAGVHVVF</sequence>
<dbReference type="SMART" id="SM00220">
    <property type="entry name" value="S_TKc"/>
    <property type="match status" value="1"/>
</dbReference>
<name>A0A0S4J6A0_BODSA</name>
<evidence type="ECO:0000256" key="7">
    <source>
        <dbReference type="SAM" id="MobiDB-lite"/>
    </source>
</evidence>
<dbReference type="PANTHER" id="PTHR11584:SF369">
    <property type="entry name" value="MITOGEN-ACTIVATED PROTEIN KINASE KINASE KINASE 19-RELATED"/>
    <property type="match status" value="1"/>
</dbReference>
<dbReference type="PANTHER" id="PTHR11584">
    <property type="entry name" value="SERINE/THREONINE PROTEIN KINASE"/>
    <property type="match status" value="1"/>
</dbReference>
<dbReference type="PROSITE" id="PS50011">
    <property type="entry name" value="PROTEIN_KINASE_DOM"/>
    <property type="match status" value="1"/>
</dbReference>
<feature type="compositionally biased region" description="Low complexity" evidence="7">
    <location>
        <begin position="193"/>
        <end position="214"/>
    </location>
</feature>
<reference evidence="10" key="1">
    <citation type="submission" date="2015-09" db="EMBL/GenBank/DDBJ databases">
        <authorList>
            <consortium name="Pathogen Informatics"/>
        </authorList>
    </citation>
    <scope>NUCLEOTIDE SEQUENCE [LARGE SCALE GENOMIC DNA]</scope>
    <source>
        <strain evidence="10">Lake Konstanz</strain>
    </source>
</reference>
<feature type="domain" description="Protein kinase" evidence="8">
    <location>
        <begin position="413"/>
        <end position="689"/>
    </location>
</feature>
<dbReference type="Gene3D" id="1.10.510.10">
    <property type="entry name" value="Transferase(Phosphotransferase) domain 1"/>
    <property type="match status" value="1"/>
</dbReference>
<keyword evidence="5 6" id="KW-0067">ATP-binding</keyword>
<feature type="binding site" evidence="6">
    <location>
        <position position="442"/>
    </location>
    <ligand>
        <name>ATP</name>
        <dbReference type="ChEBI" id="CHEBI:30616"/>
    </ligand>
</feature>
<feature type="compositionally biased region" description="Polar residues" evidence="7">
    <location>
        <begin position="38"/>
        <end position="53"/>
    </location>
</feature>
<evidence type="ECO:0000256" key="1">
    <source>
        <dbReference type="ARBA" id="ARBA00022527"/>
    </source>
</evidence>
<feature type="compositionally biased region" description="Low complexity" evidence="7">
    <location>
        <begin position="385"/>
        <end position="402"/>
    </location>
</feature>
<organism evidence="9 10">
    <name type="scientific">Bodo saltans</name>
    <name type="common">Flagellated protozoan</name>
    <dbReference type="NCBI Taxonomy" id="75058"/>
    <lineage>
        <taxon>Eukaryota</taxon>
        <taxon>Discoba</taxon>
        <taxon>Euglenozoa</taxon>
        <taxon>Kinetoplastea</taxon>
        <taxon>Metakinetoplastina</taxon>
        <taxon>Eubodonida</taxon>
        <taxon>Bodonidae</taxon>
        <taxon>Bodo</taxon>
    </lineage>
</organism>
<evidence type="ECO:0000313" key="10">
    <source>
        <dbReference type="Proteomes" id="UP000051952"/>
    </source>
</evidence>
<keyword evidence="10" id="KW-1185">Reference proteome</keyword>
<feature type="compositionally biased region" description="Basic residues" evidence="7">
    <location>
        <begin position="26"/>
        <end position="35"/>
    </location>
</feature>
<dbReference type="InterPro" id="IPR008271">
    <property type="entry name" value="Ser/Thr_kinase_AS"/>
</dbReference>
<dbReference type="GO" id="GO:0005524">
    <property type="term" value="F:ATP binding"/>
    <property type="evidence" value="ECO:0007669"/>
    <property type="project" value="UniProtKB-UniRule"/>
</dbReference>
<evidence type="ECO:0000256" key="3">
    <source>
        <dbReference type="ARBA" id="ARBA00022741"/>
    </source>
</evidence>
<keyword evidence="1" id="KW-0723">Serine/threonine-protein kinase</keyword>
<evidence type="ECO:0000256" key="6">
    <source>
        <dbReference type="PROSITE-ProRule" id="PRU10141"/>
    </source>
</evidence>